<comment type="caution">
    <text evidence="2">The sequence shown here is derived from an EMBL/GenBank/DDBJ whole genome shotgun (WGS) entry which is preliminary data.</text>
</comment>
<evidence type="ECO:0000313" key="2">
    <source>
        <dbReference type="EMBL" id="KAG7383845.1"/>
    </source>
</evidence>
<name>A0A8T1VR61_9STRA</name>
<proteinExistence type="predicted"/>
<accession>A0A8T1VR61</accession>
<feature type="region of interest" description="Disordered" evidence="1">
    <location>
        <begin position="680"/>
        <end position="705"/>
    </location>
</feature>
<dbReference type="Proteomes" id="UP000694044">
    <property type="component" value="Unassembled WGS sequence"/>
</dbReference>
<feature type="compositionally biased region" description="Low complexity" evidence="1">
    <location>
        <begin position="680"/>
        <end position="698"/>
    </location>
</feature>
<sequence length="851" mass="94721">MVATHPPPLARYDNDGTIAPQDEAQAISDRNQSARTLAWTRTREWKKHLPQPDIHNCIALSKLRCIITIVSLVLLMTDIPRTGLGVRNLQEYYPVSLMPSTAVRFGPFNYPVLHVRRRDNGIGSSDASGDDASPAFAGLKGTQPISTARVWSYQYDTTSVGLRGAVELLNVTEFPTFLLYKPQQGQPAVDASSLMNLSTVFTMLDAFIAASRTHLRTTTNHPTMLRYATKHKWIDRLHHYVVRFVTTNPAWRVHSLHAPRISRDTVSLAICTSTGVGKRSSPRPRFCSHPGMWKCKNPLDGSLPPVRLWDHMDLRLQSLQRQYPDLELDVAVVSSQRLSSTSGAMRSTFYNYEALEIVVLTRGRRCVDVHESTRSFPKSNSTQCTTVFVDDYRYERDIVQTDLADWYGIISMLRGGSQTYVWIRALLLVYGAYTAAGQIADDKSRPSSRLVSTASIVFKIPFQVVVYSSLLPVSAYVGALLLDSSFTDLFLGSYWASVGGAVNFEWLPFIQTTSVQMRGVWSLALFASAALFAVRRSRYHDEGVPGIRGLLISFTSSLTVFGPYKSASYRDMDIVSIFRIPGEGPTMDIVQSLTGGCFNSSSYIFDGSSKTMHLCIVAVGVLAMVVKLVGNLTPRSSWTYHATRGMILRESQVNPCGIESLWVTTPPIIHFRAQVSENTSASTASQGHSTSSSVSRVAPSPPPSVRGLSEATFAIDSSSHRRRWYPWHVCRRKETTATIKMIQPTSGALTTRTVEAHSILQLMNIAMMTDPWNFFWLRTIGVQLYLYRIRPFSSTCSSPDDDSSHVLPYAVVLPYAQDEMEERTGLSCDDYELLDSASSRVVPLFVLLQCG</sequence>
<organism evidence="2 3">
    <name type="scientific">Phytophthora pseudosyringae</name>
    <dbReference type="NCBI Taxonomy" id="221518"/>
    <lineage>
        <taxon>Eukaryota</taxon>
        <taxon>Sar</taxon>
        <taxon>Stramenopiles</taxon>
        <taxon>Oomycota</taxon>
        <taxon>Peronosporomycetes</taxon>
        <taxon>Peronosporales</taxon>
        <taxon>Peronosporaceae</taxon>
        <taxon>Phytophthora</taxon>
    </lineage>
</organism>
<keyword evidence="3" id="KW-1185">Reference proteome</keyword>
<dbReference type="OrthoDB" id="68488at2759"/>
<evidence type="ECO:0000256" key="1">
    <source>
        <dbReference type="SAM" id="MobiDB-lite"/>
    </source>
</evidence>
<dbReference type="EMBL" id="JAGDFM010000165">
    <property type="protein sequence ID" value="KAG7383845.1"/>
    <property type="molecule type" value="Genomic_DNA"/>
</dbReference>
<dbReference type="AlphaFoldDB" id="A0A8T1VR61"/>
<reference evidence="2" key="1">
    <citation type="submission" date="2021-02" db="EMBL/GenBank/DDBJ databases">
        <authorList>
            <person name="Palmer J.M."/>
        </authorList>
    </citation>
    <scope>NUCLEOTIDE SEQUENCE</scope>
    <source>
        <strain evidence="2">SCRP734</strain>
    </source>
</reference>
<protein>
    <submittedName>
        <fullName evidence="2">Uncharacterized protein</fullName>
    </submittedName>
</protein>
<gene>
    <name evidence="2" type="ORF">PHYPSEUDO_003265</name>
</gene>
<evidence type="ECO:0000313" key="3">
    <source>
        <dbReference type="Proteomes" id="UP000694044"/>
    </source>
</evidence>